<accession>A0A8J7W7V8</accession>
<feature type="chain" id="PRO_5035311307" evidence="1">
    <location>
        <begin position="21"/>
        <end position="269"/>
    </location>
</feature>
<dbReference type="RefSeq" id="WP_212534510.1">
    <property type="nucleotide sequence ID" value="NZ_JAGTUU010000001.1"/>
</dbReference>
<evidence type="ECO:0000313" key="4">
    <source>
        <dbReference type="Proteomes" id="UP000681356"/>
    </source>
</evidence>
<evidence type="ECO:0000259" key="2">
    <source>
        <dbReference type="Pfam" id="PF09832"/>
    </source>
</evidence>
<proteinExistence type="predicted"/>
<organism evidence="3 4">
    <name type="scientific">Thetidibacter halocola</name>
    <dbReference type="NCBI Taxonomy" id="2827239"/>
    <lineage>
        <taxon>Bacteria</taxon>
        <taxon>Pseudomonadati</taxon>
        <taxon>Pseudomonadota</taxon>
        <taxon>Alphaproteobacteria</taxon>
        <taxon>Rhodobacterales</taxon>
        <taxon>Roseobacteraceae</taxon>
        <taxon>Thetidibacter</taxon>
    </lineage>
</organism>
<comment type="caution">
    <text evidence="3">The sequence shown here is derived from an EMBL/GenBank/DDBJ whole genome shotgun (WGS) entry which is preliminary data.</text>
</comment>
<name>A0A8J7W7V8_9RHOB</name>
<dbReference type="Proteomes" id="UP000681356">
    <property type="component" value="Unassembled WGS sequence"/>
</dbReference>
<keyword evidence="1" id="KW-0732">Signal</keyword>
<feature type="domain" description="DUF2059" evidence="2">
    <location>
        <begin position="75"/>
        <end position="132"/>
    </location>
</feature>
<dbReference type="Pfam" id="PF09832">
    <property type="entry name" value="DUF2059"/>
    <property type="match status" value="1"/>
</dbReference>
<feature type="signal peptide" evidence="1">
    <location>
        <begin position="1"/>
        <end position="20"/>
    </location>
</feature>
<protein>
    <submittedName>
        <fullName evidence="3">DUF2059 domain-containing protein</fullName>
    </submittedName>
</protein>
<evidence type="ECO:0000313" key="3">
    <source>
        <dbReference type="EMBL" id="MBS0122527.1"/>
    </source>
</evidence>
<sequence length="269" mass="30047">MLRRLVPILCLVVLALPLRAQTVDALFDQLRLSEMIEVMREEGLDYGRELGTDMFAGGSNPQWTAILDRIYDTGRMEALVRARFDASLTGTDIAPLSDFFTTETGQEIVALELGARQAMIDSATEEAARQTFRERENQDGTRMEQVTAFVEANDLIETNVAGALNASYRFYAGLVEGGGLEMSESEILADVWSQEEDTRGDTREWLFAYLLMAYEPLSDDQMAAYLDLARSPEGQALNRALFDAFNRMYDDISYALGLATAQQMQGQDL</sequence>
<gene>
    <name evidence="3" type="ORF">KB874_00145</name>
</gene>
<reference evidence="3" key="1">
    <citation type="submission" date="2021-04" db="EMBL/GenBank/DDBJ databases">
        <authorList>
            <person name="Yoon J."/>
        </authorList>
    </citation>
    <scope>NUCLEOTIDE SEQUENCE</scope>
    <source>
        <strain evidence="3">KMU-90</strain>
    </source>
</reference>
<dbReference type="AlphaFoldDB" id="A0A8J7W7V8"/>
<evidence type="ECO:0000256" key="1">
    <source>
        <dbReference type="SAM" id="SignalP"/>
    </source>
</evidence>
<dbReference type="EMBL" id="JAGTUU010000001">
    <property type="protein sequence ID" value="MBS0122527.1"/>
    <property type="molecule type" value="Genomic_DNA"/>
</dbReference>
<keyword evidence="4" id="KW-1185">Reference proteome</keyword>
<dbReference type="InterPro" id="IPR018637">
    <property type="entry name" value="DUF2059"/>
</dbReference>